<evidence type="ECO:0000313" key="2">
    <source>
        <dbReference type="Proteomes" id="UP000297861"/>
    </source>
</evidence>
<gene>
    <name evidence="1" type="ORF">E2605_09515</name>
</gene>
<dbReference type="Proteomes" id="UP000297861">
    <property type="component" value="Unassembled WGS sequence"/>
</dbReference>
<accession>A0A4Y8L0Z5</accession>
<dbReference type="RefSeq" id="WP_134436271.1">
    <property type="nucleotide sequence ID" value="NZ_SOML01000005.1"/>
</dbReference>
<dbReference type="EMBL" id="SOML01000005">
    <property type="protein sequence ID" value="TFD96399.1"/>
    <property type="molecule type" value="Genomic_DNA"/>
</dbReference>
<organism evidence="1 2">
    <name type="scientific">Dysgonomonas capnocytophagoides</name>
    <dbReference type="NCBI Taxonomy" id="45254"/>
    <lineage>
        <taxon>Bacteria</taxon>
        <taxon>Pseudomonadati</taxon>
        <taxon>Bacteroidota</taxon>
        <taxon>Bacteroidia</taxon>
        <taxon>Bacteroidales</taxon>
        <taxon>Dysgonomonadaceae</taxon>
        <taxon>Dysgonomonas</taxon>
    </lineage>
</organism>
<proteinExistence type="predicted"/>
<evidence type="ECO:0008006" key="3">
    <source>
        <dbReference type="Google" id="ProtNLM"/>
    </source>
</evidence>
<dbReference type="AlphaFoldDB" id="A0A4Y8L0Z5"/>
<name>A0A4Y8L0Z5_9BACT</name>
<reference evidence="1 2" key="1">
    <citation type="submission" date="2019-03" db="EMBL/GenBank/DDBJ databases">
        <title>San Antonio Military Medical Center submission to MRSN (WRAIR), pending publication.</title>
        <authorList>
            <person name="Blyth D.M."/>
            <person name="Mccarthy S.L."/>
            <person name="Schall S.E."/>
            <person name="Stam J.A."/>
            <person name="Ong A.C."/>
            <person name="Mcgann P.T."/>
        </authorList>
    </citation>
    <scope>NUCLEOTIDE SEQUENCE [LARGE SCALE GENOMIC DNA]</scope>
    <source>
        <strain evidence="1 2">MRSN571793</strain>
    </source>
</reference>
<sequence length="95" mass="10961">MNIYELLLTNPELAANIRFEIKGSDLVELSATLIKAAKEQERIEPKEEYLSCQEVMKMVRRSQATLSRWNSKKILVPNQLGLYAKSDVNKFMSKK</sequence>
<protein>
    <recommendedName>
        <fullName evidence="3">DNA-binding protein</fullName>
    </recommendedName>
</protein>
<keyword evidence="2" id="KW-1185">Reference proteome</keyword>
<evidence type="ECO:0000313" key="1">
    <source>
        <dbReference type="EMBL" id="TFD96399.1"/>
    </source>
</evidence>
<dbReference type="OrthoDB" id="1097811at2"/>
<comment type="caution">
    <text evidence="1">The sequence shown here is derived from an EMBL/GenBank/DDBJ whole genome shotgun (WGS) entry which is preliminary data.</text>
</comment>